<dbReference type="GO" id="GO:0003755">
    <property type="term" value="F:peptidyl-prolyl cis-trans isomerase activity"/>
    <property type="evidence" value="ECO:0007669"/>
    <property type="project" value="InterPro"/>
</dbReference>
<name>A0A9N8EG18_9STRA</name>
<reference evidence="3" key="1">
    <citation type="submission" date="2020-06" db="EMBL/GenBank/DDBJ databases">
        <authorList>
            <consortium name="Plant Systems Biology data submission"/>
        </authorList>
    </citation>
    <scope>NUCLEOTIDE SEQUENCE</scope>
    <source>
        <strain evidence="3">D6</strain>
    </source>
</reference>
<evidence type="ECO:0000313" key="4">
    <source>
        <dbReference type="Proteomes" id="UP001153069"/>
    </source>
</evidence>
<feature type="domain" description="PPIase cyclophilin-type" evidence="2">
    <location>
        <begin position="328"/>
        <end position="470"/>
    </location>
</feature>
<feature type="region of interest" description="Disordered" evidence="1">
    <location>
        <begin position="145"/>
        <end position="168"/>
    </location>
</feature>
<evidence type="ECO:0000259" key="2">
    <source>
        <dbReference type="Pfam" id="PF00160"/>
    </source>
</evidence>
<dbReference type="InterPro" id="IPR002130">
    <property type="entry name" value="Cyclophilin-type_PPIase_dom"/>
</dbReference>
<dbReference type="Gene3D" id="2.40.100.10">
    <property type="entry name" value="Cyclophilin-like"/>
    <property type="match status" value="1"/>
</dbReference>
<accession>A0A9N8EG18</accession>
<protein>
    <recommendedName>
        <fullName evidence="2">PPIase cyclophilin-type domain-containing protein</fullName>
    </recommendedName>
</protein>
<dbReference type="EMBL" id="CAICTM010001039">
    <property type="protein sequence ID" value="CAB9519735.1"/>
    <property type="molecule type" value="Genomic_DNA"/>
</dbReference>
<sequence>MMMQRQRIRFGSNDSSSSDLHLPLTNSASASALNVERPETPPHSGGYAIDVARMVPGRACSSSIVRQRSALSLSPNSKVPPRKAVSMFFTSSTCNNSSSSTSSSTSSNGSDHSDTGTNGNHNSSYSSYPSHHHHQLPIYATNANSVRSLSPPIGSRRRPSYSSNGSHSHWNHHNWTCAIVSVMGLVVMAVLAASSYQHNASLTMELTYRETEIEMHLDHARNLEHKVNDMRSETIHLHHRIEELEHEMSQPTQEELYIQRQVFHLEHAQEQVRRGVQETAKRMLQEIYGPGPKYYIELKLLFHPDSNIVQDATTEIDTTIVLETADIHDMPHTVFFFLEQVRHGIYDTTAFFRNAPGLVEAGLGHDRSKLVELEKSSPSLAHLLFTSEHSRELQHTQYTLGFRADAAATDFYVNMQDNSEQRATQDEARTSTDAPQQDPCFARIVRGFNTMERIHRSNVRDEELSFRRKQYSMVHQVMIESMTILQHGYDPEREGHHRSVGSRATS</sequence>
<feature type="compositionally biased region" description="Low complexity" evidence="1">
    <location>
        <begin position="92"/>
        <end position="129"/>
    </location>
</feature>
<feature type="region of interest" description="Disordered" evidence="1">
    <location>
        <begin position="92"/>
        <end position="133"/>
    </location>
</feature>
<evidence type="ECO:0000256" key="1">
    <source>
        <dbReference type="SAM" id="MobiDB-lite"/>
    </source>
</evidence>
<feature type="region of interest" description="Disordered" evidence="1">
    <location>
        <begin position="1"/>
        <end position="23"/>
    </location>
</feature>
<dbReference type="SUPFAM" id="SSF50891">
    <property type="entry name" value="Cyclophilin-like"/>
    <property type="match status" value="1"/>
</dbReference>
<dbReference type="Pfam" id="PF00160">
    <property type="entry name" value="Pro_isomerase"/>
    <property type="match status" value="1"/>
</dbReference>
<gene>
    <name evidence="3" type="ORF">SEMRO_1041_G234620.1</name>
</gene>
<dbReference type="AlphaFoldDB" id="A0A9N8EG18"/>
<feature type="compositionally biased region" description="Polar residues" evidence="1">
    <location>
        <begin position="12"/>
        <end position="23"/>
    </location>
</feature>
<dbReference type="Proteomes" id="UP001153069">
    <property type="component" value="Unassembled WGS sequence"/>
</dbReference>
<proteinExistence type="predicted"/>
<dbReference type="InterPro" id="IPR029000">
    <property type="entry name" value="Cyclophilin-like_dom_sf"/>
</dbReference>
<organism evidence="3 4">
    <name type="scientific">Seminavis robusta</name>
    <dbReference type="NCBI Taxonomy" id="568900"/>
    <lineage>
        <taxon>Eukaryota</taxon>
        <taxon>Sar</taxon>
        <taxon>Stramenopiles</taxon>
        <taxon>Ochrophyta</taxon>
        <taxon>Bacillariophyta</taxon>
        <taxon>Bacillariophyceae</taxon>
        <taxon>Bacillariophycidae</taxon>
        <taxon>Naviculales</taxon>
        <taxon>Naviculaceae</taxon>
        <taxon>Seminavis</taxon>
    </lineage>
</organism>
<keyword evidence="4" id="KW-1185">Reference proteome</keyword>
<comment type="caution">
    <text evidence="3">The sequence shown here is derived from an EMBL/GenBank/DDBJ whole genome shotgun (WGS) entry which is preliminary data.</text>
</comment>
<evidence type="ECO:0000313" key="3">
    <source>
        <dbReference type="EMBL" id="CAB9519735.1"/>
    </source>
</evidence>